<dbReference type="CDD" id="cd02440">
    <property type="entry name" value="AdoMet_MTases"/>
    <property type="match status" value="1"/>
</dbReference>
<evidence type="ECO:0000259" key="3">
    <source>
        <dbReference type="Pfam" id="PF13649"/>
    </source>
</evidence>
<dbReference type="Proteomes" id="UP000195043">
    <property type="component" value="Unassembled WGS sequence"/>
</dbReference>
<name>A0A242A818_9ENTE</name>
<evidence type="ECO:0000259" key="4">
    <source>
        <dbReference type="Pfam" id="PF21302"/>
    </source>
</evidence>
<feature type="domain" description="Methyltransferase" evidence="3">
    <location>
        <begin position="96"/>
        <end position="178"/>
    </location>
</feature>
<feature type="binding site" evidence="1">
    <location>
        <position position="37"/>
    </location>
    <ligand>
        <name>Zn(2+)</name>
        <dbReference type="ChEBI" id="CHEBI:29105"/>
    </ligand>
</feature>
<feature type="domain" description="23S rRNA (guanine(745)-N(1))-methyltransferase N-terminal" evidence="4">
    <location>
        <begin position="19"/>
        <end position="49"/>
    </location>
</feature>
<proteinExistence type="predicted"/>
<keyword evidence="2" id="KW-0949">S-adenosyl-L-methionine</keyword>
<keyword evidence="1" id="KW-0479">Metal-binding</keyword>
<sequence length="280" mass="31778">MLKKIDRARLFLQAHQEMFACPICHKRFFATDNGLVCANRHRFDLSKKGTLFFLDHAVKTEYDQGMFLPRQRMIQSGMYQPVLSLIKEQLHVNDTVLDVGCGEGSFLNQLITETTQTAIGFDIAKEGINLATNQPVSAFWCVADLTNLPFADLSFETVLNIFSPSNYEEFNRILKKGGQLIKVVPAENYLKELRMAFYPDDPAKQQYSNQRVVDKFMAHYPSAARQRVTHVFAIPEALQQDLLAMSPLEWGADEAQKAALRKAPLTQITVDVDILIAKIY</sequence>
<feature type="binding site" evidence="2">
    <location>
        <position position="79"/>
    </location>
    <ligand>
        <name>S-adenosyl-L-methionine</name>
        <dbReference type="ChEBI" id="CHEBI:59789"/>
    </ligand>
</feature>
<dbReference type="Pfam" id="PF13649">
    <property type="entry name" value="Methyltransf_25"/>
    <property type="match status" value="1"/>
</dbReference>
<dbReference type="PIRSF" id="PIRSF018249">
    <property type="entry name" value="MyrA_prd"/>
    <property type="match status" value="1"/>
</dbReference>
<dbReference type="AlphaFoldDB" id="A0A242A818"/>
<evidence type="ECO:0000313" key="5">
    <source>
        <dbReference type="EMBL" id="OTN76871.1"/>
    </source>
</evidence>
<dbReference type="RefSeq" id="WP_086274933.1">
    <property type="nucleotide sequence ID" value="NZ_NGKU01000001.1"/>
</dbReference>
<keyword evidence="1" id="KW-0862">Zinc</keyword>
<dbReference type="SUPFAM" id="SSF53335">
    <property type="entry name" value="S-adenosyl-L-methionine-dependent methyltransferases"/>
    <property type="match status" value="1"/>
</dbReference>
<feature type="binding site" evidence="1">
    <location>
        <position position="21"/>
    </location>
    <ligand>
        <name>Zn(2+)</name>
        <dbReference type="ChEBI" id="CHEBI:29105"/>
    </ligand>
</feature>
<dbReference type="InterPro" id="IPR052939">
    <property type="entry name" value="23S_rRNA_MeTrnsfrase_RlmA"/>
</dbReference>
<dbReference type="PANTHER" id="PTHR43460:SF1">
    <property type="entry name" value="METHYLTRANSFERASE TYPE 11 DOMAIN-CONTAINING PROTEIN"/>
    <property type="match status" value="1"/>
</dbReference>
<dbReference type="InterPro" id="IPR048647">
    <property type="entry name" value="RlmA_N"/>
</dbReference>
<dbReference type="InterPro" id="IPR041698">
    <property type="entry name" value="Methyltransf_25"/>
</dbReference>
<evidence type="ECO:0000256" key="1">
    <source>
        <dbReference type="PIRSR" id="PIRSR018249-1"/>
    </source>
</evidence>
<dbReference type="InterPro" id="IPR016718">
    <property type="entry name" value="rRNA_m1G-MeTrfase_A_prd"/>
</dbReference>
<feature type="binding site" evidence="2">
    <location>
        <position position="189"/>
    </location>
    <ligand>
        <name>S-adenosyl-L-methionine</name>
        <dbReference type="ChEBI" id="CHEBI:59789"/>
    </ligand>
</feature>
<dbReference type="OrthoDB" id="5522265at2"/>
<evidence type="ECO:0000256" key="2">
    <source>
        <dbReference type="PIRSR" id="PIRSR018249-2"/>
    </source>
</evidence>
<feature type="binding site" evidence="1">
    <location>
        <position position="41"/>
    </location>
    <ligand>
        <name>Zn(2+)</name>
        <dbReference type="ChEBI" id="CHEBI:29105"/>
    </ligand>
</feature>
<dbReference type="InterPro" id="IPR029063">
    <property type="entry name" value="SAM-dependent_MTases_sf"/>
</dbReference>
<reference evidence="5 6" key="1">
    <citation type="submission" date="2017-05" db="EMBL/GenBank/DDBJ databases">
        <title>The Genome Sequence of Enterococcus sp. 8G7_MSG3316.</title>
        <authorList>
            <consortium name="The Broad Institute Genomics Platform"/>
            <consortium name="The Broad Institute Genomic Center for Infectious Diseases"/>
            <person name="Earl A."/>
            <person name="Manson A."/>
            <person name="Schwartman J."/>
            <person name="Gilmore M."/>
            <person name="Abouelleil A."/>
            <person name="Cao P."/>
            <person name="Chapman S."/>
            <person name="Cusick C."/>
            <person name="Shea T."/>
            <person name="Young S."/>
            <person name="Neafsey D."/>
            <person name="Nusbaum C."/>
            <person name="Birren B."/>
        </authorList>
    </citation>
    <scope>NUCLEOTIDE SEQUENCE [LARGE SCALE GENOMIC DNA]</scope>
    <source>
        <strain evidence="5 6">8G7_MSG3316</strain>
    </source>
</reference>
<dbReference type="GO" id="GO:0046872">
    <property type="term" value="F:metal ion binding"/>
    <property type="evidence" value="ECO:0007669"/>
    <property type="project" value="UniProtKB-KW"/>
</dbReference>
<dbReference type="Gene3D" id="3.40.50.150">
    <property type="entry name" value="Vaccinia Virus protein VP39"/>
    <property type="match status" value="1"/>
</dbReference>
<feature type="binding site" evidence="2">
    <location>
        <begin position="103"/>
        <end position="104"/>
    </location>
    <ligand>
        <name>S-adenosyl-L-methionine</name>
        <dbReference type="ChEBI" id="CHEBI:59789"/>
    </ligand>
</feature>
<feature type="binding site" evidence="1">
    <location>
        <position position="24"/>
    </location>
    <ligand>
        <name>Zn(2+)</name>
        <dbReference type="ChEBI" id="CHEBI:29105"/>
    </ligand>
</feature>
<keyword evidence="6" id="KW-1185">Reference proteome</keyword>
<organism evidence="5 6">
    <name type="scientific">Candidatus Enterococcus testudinis</name>
    <dbReference type="NCBI Taxonomy" id="1834191"/>
    <lineage>
        <taxon>Bacteria</taxon>
        <taxon>Bacillati</taxon>
        <taxon>Bacillota</taxon>
        <taxon>Bacilli</taxon>
        <taxon>Lactobacillales</taxon>
        <taxon>Enterococcaceae</taxon>
        <taxon>Enterococcus</taxon>
    </lineage>
</organism>
<dbReference type="PANTHER" id="PTHR43460">
    <property type="entry name" value="METHYLTRANSFERASE"/>
    <property type="match status" value="1"/>
</dbReference>
<comment type="caution">
    <text evidence="5">The sequence shown here is derived from an EMBL/GenBank/DDBJ whole genome shotgun (WGS) entry which is preliminary data.</text>
</comment>
<gene>
    <name evidence="5" type="ORF">A5886_001950</name>
</gene>
<protein>
    <submittedName>
        <fullName evidence="5">Uncharacterized protein</fullName>
    </submittedName>
</protein>
<dbReference type="GO" id="GO:0008168">
    <property type="term" value="F:methyltransferase activity"/>
    <property type="evidence" value="ECO:0007669"/>
    <property type="project" value="InterPro"/>
</dbReference>
<accession>A0A242A818</accession>
<evidence type="ECO:0000313" key="6">
    <source>
        <dbReference type="Proteomes" id="UP000195043"/>
    </source>
</evidence>
<dbReference type="Pfam" id="PF21302">
    <property type="entry name" value="Zn_ribbon_RlmA"/>
    <property type="match status" value="1"/>
</dbReference>
<dbReference type="STRING" id="1834191.A5886_001950"/>
<dbReference type="EMBL" id="NGKU01000001">
    <property type="protein sequence ID" value="OTN76871.1"/>
    <property type="molecule type" value="Genomic_DNA"/>
</dbReference>